<dbReference type="Gene3D" id="2.60.40.3100">
    <property type="entry name" value="Arylsulphate sulphotransferase monomer, N-terminal domain"/>
    <property type="match status" value="1"/>
</dbReference>
<dbReference type="InterPro" id="IPR038477">
    <property type="entry name" value="ASST_N_sf"/>
</dbReference>
<evidence type="ECO:0000313" key="3">
    <source>
        <dbReference type="EMBL" id="BBF23772.1"/>
    </source>
</evidence>
<dbReference type="RefSeq" id="WP_120177342.1">
    <property type="nucleotide sequence ID" value="NZ_AP018786.1"/>
</dbReference>
<dbReference type="InterPro" id="IPR010262">
    <property type="entry name" value="Arylsulfotransferase_bact"/>
</dbReference>
<gene>
    <name evidence="3" type="ORF">SUTMEG_16630</name>
</gene>
<organism evidence="3 4">
    <name type="scientific">Sutterella megalosphaeroides</name>
    <dbReference type="NCBI Taxonomy" id="2494234"/>
    <lineage>
        <taxon>Bacteria</taxon>
        <taxon>Pseudomonadati</taxon>
        <taxon>Pseudomonadota</taxon>
        <taxon>Betaproteobacteria</taxon>
        <taxon>Burkholderiales</taxon>
        <taxon>Sutterellaceae</taxon>
        <taxon>Sutterella</taxon>
    </lineage>
</organism>
<evidence type="ECO:0000256" key="1">
    <source>
        <dbReference type="SAM" id="SignalP"/>
    </source>
</evidence>
<evidence type="ECO:0000313" key="4">
    <source>
        <dbReference type="Proteomes" id="UP000271003"/>
    </source>
</evidence>
<accession>A0A2Z6IBV0</accession>
<evidence type="ECO:0000259" key="2">
    <source>
        <dbReference type="Pfam" id="PF17425"/>
    </source>
</evidence>
<dbReference type="OrthoDB" id="304912at2"/>
<protein>
    <submittedName>
        <fullName evidence="3">Arylsulfatase</fullName>
    </submittedName>
</protein>
<proteinExistence type="predicted"/>
<dbReference type="PANTHER" id="PTHR35340:SF10">
    <property type="entry name" value="CYTOPLASMIC PROTEIN"/>
    <property type="match status" value="1"/>
</dbReference>
<dbReference type="KEGG" id="sutt:SUTMEG_16630"/>
<reference evidence="3 4" key="1">
    <citation type="journal article" date="2018" name="Int. J. Syst. Evol. Microbiol.">
        <title>Mesosutterella multiformis gen. nov., sp. nov., a member of the family Sutterellaceae and Sutterella megalosphaeroides sp. nov., isolated from human faeces.</title>
        <authorList>
            <person name="Sakamoto M."/>
            <person name="Ikeyama N."/>
            <person name="Kunihiro T."/>
            <person name="Iino T."/>
            <person name="Yuki M."/>
            <person name="Ohkuma M."/>
        </authorList>
    </citation>
    <scope>NUCLEOTIDE SEQUENCE [LARGE SCALE GENOMIC DNA]</scope>
    <source>
        <strain evidence="3 4">6FBBBH3</strain>
    </source>
</reference>
<dbReference type="PANTHER" id="PTHR35340">
    <property type="entry name" value="PQQ ENZYME REPEAT PROTEIN-RELATED"/>
    <property type="match status" value="1"/>
</dbReference>
<dbReference type="Proteomes" id="UP000271003">
    <property type="component" value="Chromosome"/>
</dbReference>
<sequence length="610" mass="68509">MIRHRFARASLAVTLALASAFSAEVALAGDGASGPAVQFKGQGSIGEIVGNPYKIAPLTAVIRNGGHELSDAEVRIVPKPNGQEIHYKVNDAELRTHGGIPVFGLYPDYNNTVEVSYTRFDGKEKVRIEKEVYRMYAPAVYTPTNGSMNQHHNMFETEVVKVDPEFADRLYFINNFLTTAPQQGRVVWNNPMGGALEWSYYPQNAILDTKGEVRWYMNPDSIYDPESIYRAGVMMGFHQNADGKITFGYGQRYAKYDILGREIFNRRLPANYADFSHALMVADNGHMFLRVSAADQRRPDGKRVHTVRDVVVELDENGVAVDDWRLWQSLDPYRDVAIKAMNRGAVCLNIDETLDGKTLSSEELAAMDTQDNFGDMPGVGVGRNWAHVNSVDYDPSDDSIVVSSRNQSAVVKVGRDKKVKWILASPEGWKGELASKVLKPIDAKGNPIKCEGSKCEGGFDWTWTQHAAWRIDEKSDKNIFYLSVFDNGDGRGMEQPALAEDKYSRAVIYRIDQQKMTVEQVWSYGKEHGFEWFSPITSMVEYQKDKDSVLVYSATADLNLKLFHQQAANPVINEFKWGASEPSVEIRLKSTMGYRAFCFDVDKAFNAEAK</sequence>
<dbReference type="AlphaFoldDB" id="A0A2Z6IBV0"/>
<feature type="domain" description="Arylsulfotransferase N-terminal" evidence="2">
    <location>
        <begin position="48"/>
        <end position="137"/>
    </location>
</feature>
<dbReference type="Pfam" id="PF05935">
    <property type="entry name" value="Arylsulfotrans"/>
    <property type="match status" value="1"/>
</dbReference>
<feature type="signal peptide" evidence="1">
    <location>
        <begin position="1"/>
        <end position="28"/>
    </location>
</feature>
<dbReference type="EMBL" id="AP018786">
    <property type="protein sequence ID" value="BBF23772.1"/>
    <property type="molecule type" value="Genomic_DNA"/>
</dbReference>
<feature type="chain" id="PRO_5016262204" evidence="1">
    <location>
        <begin position="29"/>
        <end position="610"/>
    </location>
</feature>
<name>A0A2Z6IBV0_9BURK</name>
<dbReference type="InterPro" id="IPR035391">
    <property type="entry name" value="Arylsulfotran_N"/>
</dbReference>
<dbReference type="InterPro" id="IPR053143">
    <property type="entry name" value="Arylsulfate_ST"/>
</dbReference>
<keyword evidence="1" id="KW-0732">Signal</keyword>
<dbReference type="GO" id="GO:0004062">
    <property type="term" value="F:aryl sulfotransferase activity"/>
    <property type="evidence" value="ECO:0007669"/>
    <property type="project" value="InterPro"/>
</dbReference>
<keyword evidence="4" id="KW-1185">Reference proteome</keyword>
<dbReference type="Pfam" id="PF17425">
    <property type="entry name" value="Arylsulfotran_N"/>
    <property type="match status" value="1"/>
</dbReference>